<keyword evidence="1" id="KW-1133">Transmembrane helix</keyword>
<dbReference type="Proteomes" id="UP001158644">
    <property type="component" value="Unassembled WGS sequence"/>
</dbReference>
<sequence>MERLIHFKSAETALGAARDGTIPTSDLVGVVEKMRPGQRCDVRALVERRETILTVRVAAGIENTIQTGQFVRLETDGPSGFVAVAQLTPCYDVRTRRFLKHAERSRAEEEESRLTAAKPIASQSKAAAMAAIDSPMKRMGLVALVIGTLMLAVGLVGIANDMSRWNFVERLLARWWSSVSHTGVRYERSSLVAWGTYLVVIGFLFSFGYELLTRRLVQWIRTGSFSAR</sequence>
<evidence type="ECO:0000313" key="3">
    <source>
        <dbReference type="Proteomes" id="UP001158644"/>
    </source>
</evidence>
<evidence type="ECO:0000313" key="2">
    <source>
        <dbReference type="EMBL" id="MDH1177959.1"/>
    </source>
</evidence>
<comment type="caution">
    <text evidence="2">The sequence shown here is derived from an EMBL/GenBank/DDBJ whole genome shotgun (WGS) entry which is preliminary data.</text>
</comment>
<gene>
    <name evidence="2" type="ORF">N5C72_07725</name>
</gene>
<evidence type="ECO:0000256" key="1">
    <source>
        <dbReference type="SAM" id="Phobius"/>
    </source>
</evidence>
<dbReference type="RefSeq" id="WP_279990338.1">
    <property type="nucleotide sequence ID" value="NZ_JAOBZK010000007.1"/>
</dbReference>
<dbReference type="EMBL" id="JAOBZK010000007">
    <property type="protein sequence ID" value="MDH1177959.1"/>
    <property type="molecule type" value="Genomic_DNA"/>
</dbReference>
<keyword evidence="1" id="KW-0472">Membrane</keyword>
<keyword evidence="1" id="KW-0812">Transmembrane</keyword>
<dbReference type="AlphaFoldDB" id="A0ABD4YUA8"/>
<protein>
    <submittedName>
        <fullName evidence="2">Uncharacterized protein</fullName>
    </submittedName>
</protein>
<feature type="transmembrane region" description="Helical" evidence="1">
    <location>
        <begin position="191"/>
        <end position="212"/>
    </location>
</feature>
<feature type="transmembrane region" description="Helical" evidence="1">
    <location>
        <begin position="139"/>
        <end position="159"/>
    </location>
</feature>
<accession>A0ABD4YUA8</accession>
<proteinExistence type="predicted"/>
<organism evidence="2 3">
    <name type="scientific">Achromobacter mucicolens</name>
    <dbReference type="NCBI Taxonomy" id="1389922"/>
    <lineage>
        <taxon>Bacteria</taxon>
        <taxon>Pseudomonadati</taxon>
        <taxon>Pseudomonadota</taxon>
        <taxon>Betaproteobacteria</taxon>
        <taxon>Burkholderiales</taxon>
        <taxon>Alcaligenaceae</taxon>
        <taxon>Achromobacter</taxon>
    </lineage>
</organism>
<reference evidence="2 3" key="1">
    <citation type="submission" date="2022-09" db="EMBL/GenBank/DDBJ databases">
        <title>Intensive care unit water sources are persistently colonized with multi-drug resistant bacteria and are the site of extensive horizontal gene transfer of antibiotic resistance genes.</title>
        <authorList>
            <person name="Diorio-Toth L."/>
        </authorList>
    </citation>
    <scope>NUCLEOTIDE SEQUENCE [LARGE SCALE GENOMIC DNA]</scope>
    <source>
        <strain evidence="2 3">GD03967</strain>
    </source>
</reference>
<name>A0ABD4YUA8_9BURK</name>